<gene>
    <name evidence="7" type="ORF">I7X13_16230</name>
</gene>
<keyword evidence="3" id="KW-0274">FAD</keyword>
<evidence type="ECO:0000256" key="1">
    <source>
        <dbReference type="ARBA" id="ARBA00010790"/>
    </source>
</evidence>
<comment type="similarity">
    <text evidence="1">Belongs to the GMC oxidoreductase family.</text>
</comment>
<dbReference type="PANTHER" id="PTHR46056:SF12">
    <property type="entry name" value="LONG-CHAIN-ALCOHOL OXIDASE"/>
    <property type="match status" value="1"/>
</dbReference>
<evidence type="ECO:0000256" key="4">
    <source>
        <dbReference type="ARBA" id="ARBA00023002"/>
    </source>
</evidence>
<dbReference type="EMBL" id="JAEDAE010000008">
    <property type="protein sequence ID" value="MBH8559610.1"/>
    <property type="molecule type" value="Genomic_DNA"/>
</dbReference>
<dbReference type="PANTHER" id="PTHR46056">
    <property type="entry name" value="LONG-CHAIN-ALCOHOL OXIDASE"/>
    <property type="match status" value="1"/>
</dbReference>
<keyword evidence="2" id="KW-0285">Flavoprotein</keyword>
<dbReference type="SUPFAM" id="SSF51905">
    <property type="entry name" value="FAD/NAD(P)-binding domain"/>
    <property type="match status" value="1"/>
</dbReference>
<comment type="caution">
    <text evidence="7">The sequence shown here is derived from an EMBL/GenBank/DDBJ whole genome shotgun (WGS) entry which is preliminary data.</text>
</comment>
<organism evidence="7 8">
    <name type="scientific">Hymenobacter negativus</name>
    <dbReference type="NCBI Taxonomy" id="2795026"/>
    <lineage>
        <taxon>Bacteria</taxon>
        <taxon>Pseudomonadati</taxon>
        <taxon>Bacteroidota</taxon>
        <taxon>Cytophagia</taxon>
        <taxon>Cytophagales</taxon>
        <taxon>Hymenobacteraceae</taxon>
        <taxon>Hymenobacter</taxon>
    </lineage>
</organism>
<sequence length="570" mass="62122">MPDEEVLEEGVLNPVKPEIQDPLLQALLADEPAAAPVAVDTPQEQPQAIEPEADEVDCVVIGLGAGGAPLLARLAMAGLKVVALEAGPWHTPEKDFATDEKAQDFLFWNDERLAAGHNPLAMGKNNSGTGVGGSTLHYTAYTPRPLPDDLHIRRDFGQGEDWPVSYEELAPYYEEVEQFIGVSGPTPYPWGPARRKGYPLAPLPLNSAAQLMVRGAEKMGIRTSPAANAALSARYYQEGVGWREACTNRGFCQAGCSNGAKSSMDVTFIPLAVKHGADIRPNSFVTEIERDARGYVTGVVYTQNGEQKRQRCRHLFLCGGSVETPRLLMLNELALTSGQVGRNLMAHPGLQVWGTFAEEVRPNKGIPGGLISQDTHRPAGADFVGGYLLQSIGVMPVTFAGQVARGRKLWGQPLRDYMRQYNHIAGINILGDCLPHADNFMELAEEKDARGLPKPRLHFTAQENEQRMNAHAEKIMRGIWEAAGATDIWAFQRYAHVIGTARMGLSGDDAVVDANGRAFDVPNLYISDNSTFPSALSVNPALTIMALSLRTADKFLESQQRRDVLRKPTP</sequence>
<dbReference type="InterPro" id="IPR036188">
    <property type="entry name" value="FAD/NAD-bd_sf"/>
</dbReference>
<protein>
    <submittedName>
        <fullName evidence="7">GMC family oxidoreductase</fullName>
    </submittedName>
</protein>
<dbReference type="Proteomes" id="UP000625631">
    <property type="component" value="Unassembled WGS sequence"/>
</dbReference>
<keyword evidence="8" id="KW-1185">Reference proteome</keyword>
<feature type="domain" description="Glucose-methanol-choline oxidoreductase N-terminal" evidence="5">
    <location>
        <begin position="128"/>
        <end position="348"/>
    </location>
</feature>
<feature type="domain" description="Glucose-methanol-choline oxidoreductase C-terminal" evidence="6">
    <location>
        <begin position="435"/>
        <end position="547"/>
    </location>
</feature>
<dbReference type="Pfam" id="PF05199">
    <property type="entry name" value="GMC_oxred_C"/>
    <property type="match status" value="1"/>
</dbReference>
<dbReference type="InterPro" id="IPR007867">
    <property type="entry name" value="GMC_OxRtase_C"/>
</dbReference>
<evidence type="ECO:0000256" key="3">
    <source>
        <dbReference type="ARBA" id="ARBA00022827"/>
    </source>
</evidence>
<dbReference type="InterPro" id="IPR000172">
    <property type="entry name" value="GMC_OxRdtase_N"/>
</dbReference>
<name>A0ABS0QAB4_9BACT</name>
<proteinExistence type="inferred from homology"/>
<accession>A0ABS0QAB4</accession>
<dbReference type="SUPFAM" id="SSF54373">
    <property type="entry name" value="FAD-linked reductases, C-terminal domain"/>
    <property type="match status" value="1"/>
</dbReference>
<evidence type="ECO:0000313" key="7">
    <source>
        <dbReference type="EMBL" id="MBH8559610.1"/>
    </source>
</evidence>
<keyword evidence="4" id="KW-0560">Oxidoreductase</keyword>
<reference evidence="7 8" key="1">
    <citation type="submission" date="2020-12" db="EMBL/GenBank/DDBJ databases">
        <title>Hymenobacter sp.</title>
        <authorList>
            <person name="Kim M.K."/>
        </authorList>
    </citation>
    <scope>NUCLEOTIDE SEQUENCE [LARGE SCALE GENOMIC DNA]</scope>
    <source>
        <strain evidence="7 8">BT442</strain>
    </source>
</reference>
<evidence type="ECO:0000259" key="5">
    <source>
        <dbReference type="Pfam" id="PF00732"/>
    </source>
</evidence>
<evidence type="ECO:0000259" key="6">
    <source>
        <dbReference type="Pfam" id="PF05199"/>
    </source>
</evidence>
<dbReference type="Pfam" id="PF00732">
    <property type="entry name" value="GMC_oxred_N"/>
    <property type="match status" value="1"/>
</dbReference>
<evidence type="ECO:0000256" key="2">
    <source>
        <dbReference type="ARBA" id="ARBA00022630"/>
    </source>
</evidence>
<dbReference type="Gene3D" id="3.50.50.60">
    <property type="entry name" value="FAD/NAD(P)-binding domain"/>
    <property type="match status" value="2"/>
</dbReference>
<evidence type="ECO:0000313" key="8">
    <source>
        <dbReference type="Proteomes" id="UP000625631"/>
    </source>
</evidence>
<dbReference type="RefSeq" id="WP_198076281.1">
    <property type="nucleotide sequence ID" value="NZ_JAEDAE010000008.1"/>
</dbReference>